<gene>
    <name evidence="2" type="ORF">T440DRAFT_31763</name>
</gene>
<organism evidence="2 3">
    <name type="scientific">Plenodomus tracheiphilus IPT5</name>
    <dbReference type="NCBI Taxonomy" id="1408161"/>
    <lineage>
        <taxon>Eukaryota</taxon>
        <taxon>Fungi</taxon>
        <taxon>Dikarya</taxon>
        <taxon>Ascomycota</taxon>
        <taxon>Pezizomycotina</taxon>
        <taxon>Dothideomycetes</taxon>
        <taxon>Pleosporomycetidae</taxon>
        <taxon>Pleosporales</taxon>
        <taxon>Pleosporineae</taxon>
        <taxon>Leptosphaeriaceae</taxon>
        <taxon>Plenodomus</taxon>
    </lineage>
</organism>
<dbReference type="EMBL" id="MU006298">
    <property type="protein sequence ID" value="KAF2852619.1"/>
    <property type="molecule type" value="Genomic_DNA"/>
</dbReference>
<feature type="compositionally biased region" description="Low complexity" evidence="1">
    <location>
        <begin position="210"/>
        <end position="232"/>
    </location>
</feature>
<reference evidence="2" key="1">
    <citation type="submission" date="2020-01" db="EMBL/GenBank/DDBJ databases">
        <authorList>
            <consortium name="DOE Joint Genome Institute"/>
            <person name="Haridas S."/>
            <person name="Albert R."/>
            <person name="Binder M."/>
            <person name="Bloem J."/>
            <person name="Labutti K."/>
            <person name="Salamov A."/>
            <person name="Andreopoulos B."/>
            <person name="Baker S.E."/>
            <person name="Barry K."/>
            <person name="Bills G."/>
            <person name="Bluhm B.H."/>
            <person name="Cannon C."/>
            <person name="Castanera R."/>
            <person name="Culley D.E."/>
            <person name="Daum C."/>
            <person name="Ezra D."/>
            <person name="Gonzalez J.B."/>
            <person name="Henrissat B."/>
            <person name="Kuo A."/>
            <person name="Liang C."/>
            <person name="Lipzen A."/>
            <person name="Lutzoni F."/>
            <person name="Magnuson J."/>
            <person name="Mondo S."/>
            <person name="Nolan M."/>
            <person name="Ohm R."/>
            <person name="Pangilinan J."/>
            <person name="Park H.-J."/>
            <person name="Ramirez L."/>
            <person name="Alfaro M."/>
            <person name="Sun H."/>
            <person name="Tritt A."/>
            <person name="Yoshinaga Y."/>
            <person name="Zwiers L.-H."/>
            <person name="Turgeon B.G."/>
            <person name="Goodwin S.B."/>
            <person name="Spatafora J.W."/>
            <person name="Crous P.W."/>
            <person name="Grigoriev I.V."/>
        </authorList>
    </citation>
    <scope>NUCLEOTIDE SEQUENCE</scope>
    <source>
        <strain evidence="2">IPT5</strain>
    </source>
</reference>
<feature type="region of interest" description="Disordered" evidence="1">
    <location>
        <begin position="64"/>
        <end position="105"/>
    </location>
</feature>
<evidence type="ECO:0000313" key="2">
    <source>
        <dbReference type="EMBL" id="KAF2852619.1"/>
    </source>
</evidence>
<keyword evidence="3" id="KW-1185">Reference proteome</keyword>
<name>A0A6A7BE16_9PLEO</name>
<evidence type="ECO:0000313" key="3">
    <source>
        <dbReference type="Proteomes" id="UP000799423"/>
    </source>
</evidence>
<dbReference type="Proteomes" id="UP000799423">
    <property type="component" value="Unassembled WGS sequence"/>
</dbReference>
<sequence>MPYADASTQTVWAGLTKGDLVRPEFLLTIPDTTTPPDDMLTHKSQSVVAIRHPIRMQPRVPTLLERRGNNPDLARGIPLPGASTSQLGDELTASPPPTHAGLSPLPAANRLYAGHTPLIPGSPSPIKDELQVASELVVEADDSIDDDMNDESPTPQQDPALAGALSLPTLPANPVDGAAEHIVLSDLDQALEAIAREQERFSRLRDEPESASALASTSQQQSTSASTASSEQATDDGLSLSRKGSADSRSSNVSYVNGIPLKSPPLNFGIPMGQLPGKTDKPV</sequence>
<protein>
    <submittedName>
        <fullName evidence="2">Uncharacterized protein</fullName>
    </submittedName>
</protein>
<proteinExistence type="predicted"/>
<dbReference type="AlphaFoldDB" id="A0A6A7BE16"/>
<feature type="region of interest" description="Disordered" evidence="1">
    <location>
        <begin position="200"/>
        <end position="283"/>
    </location>
</feature>
<accession>A0A6A7BE16</accession>
<dbReference type="OrthoDB" id="3784117at2759"/>
<evidence type="ECO:0000256" key="1">
    <source>
        <dbReference type="SAM" id="MobiDB-lite"/>
    </source>
</evidence>